<evidence type="ECO:0000313" key="2">
    <source>
        <dbReference type="EMBL" id="REJ27878.1"/>
    </source>
</evidence>
<dbReference type="AlphaFoldDB" id="A0A3E0K481"/>
<comment type="caution">
    <text evidence="2">The sequence shown here is derived from an EMBL/GenBank/DDBJ whole genome shotgun (WGS) entry which is preliminary data.</text>
</comment>
<dbReference type="EMBL" id="QEWE01000019">
    <property type="protein sequence ID" value="REJ27878.1"/>
    <property type="molecule type" value="Genomic_DNA"/>
</dbReference>
<name>A0A3E0K481_9BACI</name>
<gene>
    <name evidence="2" type="ORF">C6P37_10525</name>
</gene>
<feature type="region of interest" description="Disordered" evidence="1">
    <location>
        <begin position="70"/>
        <end position="93"/>
    </location>
</feature>
<proteinExistence type="predicted"/>
<feature type="region of interest" description="Disordered" evidence="1">
    <location>
        <begin position="1"/>
        <end position="42"/>
    </location>
</feature>
<reference evidence="2 3" key="1">
    <citation type="submission" date="2018-03" db="EMBL/GenBank/DDBJ databases">
        <authorList>
            <person name="Keele B.F."/>
        </authorList>
    </citation>
    <scope>NUCLEOTIDE SEQUENCE [LARGE SCALE GENOMIC DNA]</scope>
    <source>
        <strain evidence="2">ZCTH4_d</strain>
    </source>
</reference>
<feature type="compositionally biased region" description="Basic and acidic residues" evidence="1">
    <location>
        <begin position="1"/>
        <end position="13"/>
    </location>
</feature>
<feature type="compositionally biased region" description="Basic and acidic residues" evidence="1">
    <location>
        <begin position="74"/>
        <end position="93"/>
    </location>
</feature>
<accession>A0A3E0K481</accession>
<protein>
    <submittedName>
        <fullName evidence="2">Uncharacterized protein</fullName>
    </submittedName>
</protein>
<dbReference type="Proteomes" id="UP000257014">
    <property type="component" value="Unassembled WGS sequence"/>
</dbReference>
<sequence length="200" mass="22647">MRTAETEGGRRIPPENTDAVSDGCVQMRSRDAQNRRPARPPKVLPEMRQRRKTRIVRPLIRGCAAEMATKTGRRSGDLNKQDQRVQDMGRAESVPRRDGGFRFLWEKTGRLPGKPEKIREGIRERSATPPASAMEAIGPFSRRLDRKARLDFTIRFAIGFIQLKSACRCIRPLRTGPPLRPGSSGMRLRTAGTVWPYPFP</sequence>
<organism evidence="2 3">
    <name type="scientific">Caldibacillus debilis</name>
    <dbReference type="NCBI Taxonomy" id="301148"/>
    <lineage>
        <taxon>Bacteria</taxon>
        <taxon>Bacillati</taxon>
        <taxon>Bacillota</taxon>
        <taxon>Bacilli</taxon>
        <taxon>Bacillales</taxon>
        <taxon>Bacillaceae</taxon>
        <taxon>Caldibacillus</taxon>
    </lineage>
</organism>
<evidence type="ECO:0000313" key="3">
    <source>
        <dbReference type="Proteomes" id="UP000257014"/>
    </source>
</evidence>
<evidence type="ECO:0000256" key="1">
    <source>
        <dbReference type="SAM" id="MobiDB-lite"/>
    </source>
</evidence>